<dbReference type="Proteomes" id="UP000316639">
    <property type="component" value="Unassembled WGS sequence"/>
</dbReference>
<dbReference type="Pfam" id="PF13424">
    <property type="entry name" value="TPR_12"/>
    <property type="match status" value="1"/>
</dbReference>
<dbReference type="SUPFAM" id="SSF52540">
    <property type="entry name" value="P-loop containing nucleoside triphosphate hydrolases"/>
    <property type="match status" value="1"/>
</dbReference>
<evidence type="ECO:0000256" key="1">
    <source>
        <dbReference type="ARBA" id="ARBA00005820"/>
    </source>
</evidence>
<dbReference type="InterPro" id="IPR001867">
    <property type="entry name" value="OmpR/PhoB-type_DNA-bd"/>
</dbReference>
<keyword evidence="2" id="KW-0805">Transcription regulation</keyword>
<dbReference type="PANTHER" id="PTHR35807">
    <property type="entry name" value="TRANSCRIPTIONAL REGULATOR REDD-RELATED"/>
    <property type="match status" value="1"/>
</dbReference>
<comment type="caution">
    <text evidence="7">The sequence shown here is derived from an EMBL/GenBank/DDBJ whole genome shotgun (WGS) entry which is preliminary data.</text>
</comment>
<dbReference type="InterPro" id="IPR027417">
    <property type="entry name" value="P-loop_NTPase"/>
</dbReference>
<dbReference type="PROSITE" id="PS51755">
    <property type="entry name" value="OMPR_PHOB"/>
    <property type="match status" value="1"/>
</dbReference>
<dbReference type="RefSeq" id="WP_146350582.1">
    <property type="nucleotide sequence ID" value="NZ_VOBR01000005.1"/>
</dbReference>
<dbReference type="Gene3D" id="1.10.8.430">
    <property type="entry name" value="Helical domain of apoptotic protease-activating factors"/>
    <property type="match status" value="1"/>
</dbReference>
<organism evidence="7 8">
    <name type="scientific">Lentzea tibetensis</name>
    <dbReference type="NCBI Taxonomy" id="2591470"/>
    <lineage>
        <taxon>Bacteria</taxon>
        <taxon>Bacillati</taxon>
        <taxon>Actinomycetota</taxon>
        <taxon>Actinomycetes</taxon>
        <taxon>Pseudonocardiales</taxon>
        <taxon>Pseudonocardiaceae</taxon>
        <taxon>Lentzea</taxon>
    </lineage>
</organism>
<comment type="similarity">
    <text evidence="1">Belongs to the AfsR/DnrI/RedD regulatory family.</text>
</comment>
<evidence type="ECO:0000256" key="4">
    <source>
        <dbReference type="ARBA" id="ARBA00023163"/>
    </source>
</evidence>
<dbReference type="Pfam" id="PF03704">
    <property type="entry name" value="BTAD"/>
    <property type="match status" value="1"/>
</dbReference>
<gene>
    <name evidence="7" type="ORF">FKR81_09390</name>
</gene>
<dbReference type="InterPro" id="IPR016032">
    <property type="entry name" value="Sig_transdc_resp-reg_C-effctor"/>
</dbReference>
<feature type="domain" description="OmpR/PhoB-type" evidence="6">
    <location>
        <begin position="1"/>
        <end position="91"/>
    </location>
</feature>
<dbReference type="PRINTS" id="PR00364">
    <property type="entry name" value="DISEASERSIST"/>
</dbReference>
<dbReference type="SUPFAM" id="SSF48452">
    <property type="entry name" value="TPR-like"/>
    <property type="match status" value="2"/>
</dbReference>
<protein>
    <submittedName>
        <fullName evidence="7">Tetratricopeptide repeat protein</fullName>
    </submittedName>
</protein>
<dbReference type="Gene3D" id="3.40.50.300">
    <property type="entry name" value="P-loop containing nucleotide triphosphate hydrolases"/>
    <property type="match status" value="1"/>
</dbReference>
<dbReference type="InterPro" id="IPR005158">
    <property type="entry name" value="BTAD"/>
</dbReference>
<dbReference type="GO" id="GO:0000160">
    <property type="term" value="P:phosphorelay signal transduction system"/>
    <property type="evidence" value="ECO:0007669"/>
    <property type="project" value="InterPro"/>
</dbReference>
<dbReference type="GO" id="GO:0006355">
    <property type="term" value="P:regulation of DNA-templated transcription"/>
    <property type="evidence" value="ECO:0007669"/>
    <property type="project" value="InterPro"/>
</dbReference>
<reference evidence="7 8" key="1">
    <citation type="submission" date="2019-07" db="EMBL/GenBank/DDBJ databases">
        <title>Lentzea xizangensis sp. nov., isolated from Qinghai-Tibetan Plateau Soils.</title>
        <authorList>
            <person name="Huang J."/>
        </authorList>
    </citation>
    <scope>NUCLEOTIDE SEQUENCE [LARGE SCALE GENOMIC DNA]</scope>
    <source>
        <strain evidence="7 8">FXJ1.1311</strain>
    </source>
</reference>
<dbReference type="GO" id="GO:0003677">
    <property type="term" value="F:DNA binding"/>
    <property type="evidence" value="ECO:0007669"/>
    <property type="project" value="UniProtKB-UniRule"/>
</dbReference>
<dbReference type="AlphaFoldDB" id="A0A563EXV6"/>
<dbReference type="CDD" id="cd15831">
    <property type="entry name" value="BTAD"/>
    <property type="match status" value="1"/>
</dbReference>
<dbReference type="InterPro" id="IPR051677">
    <property type="entry name" value="AfsR-DnrI-RedD_regulator"/>
</dbReference>
<dbReference type="Gene3D" id="1.25.40.10">
    <property type="entry name" value="Tetratricopeptide repeat domain"/>
    <property type="match status" value="2"/>
</dbReference>
<dbReference type="EMBL" id="VOBR01000005">
    <property type="protein sequence ID" value="TWP52526.1"/>
    <property type="molecule type" value="Genomic_DNA"/>
</dbReference>
<evidence type="ECO:0000256" key="5">
    <source>
        <dbReference type="PROSITE-ProRule" id="PRU01091"/>
    </source>
</evidence>
<dbReference type="InterPro" id="IPR036388">
    <property type="entry name" value="WH-like_DNA-bd_sf"/>
</dbReference>
<dbReference type="PANTHER" id="PTHR35807:SF1">
    <property type="entry name" value="TRANSCRIPTIONAL REGULATOR REDD"/>
    <property type="match status" value="1"/>
</dbReference>
<evidence type="ECO:0000256" key="3">
    <source>
        <dbReference type="ARBA" id="ARBA00023125"/>
    </source>
</evidence>
<keyword evidence="4" id="KW-0804">Transcription</keyword>
<proteinExistence type="inferred from homology"/>
<evidence type="ECO:0000313" key="7">
    <source>
        <dbReference type="EMBL" id="TWP52526.1"/>
    </source>
</evidence>
<dbReference type="SMART" id="SM00862">
    <property type="entry name" value="Trans_reg_C"/>
    <property type="match status" value="1"/>
</dbReference>
<sequence>MRVGVLGSVEVWLDGERLSIGAPQQRCVLGVLALEAGEAVPLDRLIDCLWDDDTPRDARGLVHGYVYRLRKVLAPSGITIARTAAGYTLDVARDDVDLHRFRRHVRAREHREALALWRGDPLAGVTGTDVLARFRTALVEEMLAAVEEWADTELGRGQHREVLGELTALAADHPLREKLVALTMRALHLCGQQAEALQRFDRTRRLLADELGLDPGEELRSAHEQILRGAPAADAPRAPAPEPPRGASTLPFAVPDFTGRQSDLASLTAPPSGGTAVWAIDGMGGVGKSALAIHAAHRLADRYPDAQLYLDLHGFTPGRAPLDPSGALAALLGSLGVPADRVPVEAYQRELMWRTALADRRAVVVLDNAADEDQVRPLIPGAPDCLVLVTSRRRMVGLDGATPLSLDVLPAPDAVALFTAVAGDRPPGERAAVLEIVELCGGLPLAIRLAAARLRHRPQWIAEDLLDVLRTQQARLSGLGAVFALSYEHLEPERQRVFRELGGHPGKDFDAWAAAAMVGVSRSDARELLEDLLDDHLLEQKTRGRYEFHDLVRQYALTLVGRTATRGLLDYYLSVADHAADLLQPGRRRVELPPLEEPADVPPLSGNDSALTWYAAEHDNLVVLVEHAAAQGLHAHACGLSRDIGHYLMITHHVDDLLRTQEISAASARELGDPRQEWLSLHQLALTNYMACRYRAGLEHATRARAFGEASTLAVEGLLHHRLGDHRAALECHQTALEVAQREQDYRVSAICLANIGRTLVELGELDQARDHLEKALVRSREIGERNEEASNLTTLGTALSLLGRHAEALVSLRAGLALAEELGNVHYAVRGAIELADGLRLAGRAAEAESHARHAVEALGTGRVLDHLAEAHNALGSVLAALGDPAARRHHETALALAGQIEYRREAERATAALAHNPATGASQPE</sequence>
<dbReference type="InterPro" id="IPR042197">
    <property type="entry name" value="Apaf_helical"/>
</dbReference>
<dbReference type="SMART" id="SM01043">
    <property type="entry name" value="BTAD"/>
    <property type="match status" value="1"/>
</dbReference>
<evidence type="ECO:0000256" key="2">
    <source>
        <dbReference type="ARBA" id="ARBA00023015"/>
    </source>
</evidence>
<name>A0A563EXV6_9PSEU</name>
<feature type="DNA-binding region" description="OmpR/PhoB-type" evidence="5">
    <location>
        <begin position="1"/>
        <end position="91"/>
    </location>
</feature>
<evidence type="ECO:0000259" key="6">
    <source>
        <dbReference type="PROSITE" id="PS51755"/>
    </source>
</evidence>
<dbReference type="InterPro" id="IPR011990">
    <property type="entry name" value="TPR-like_helical_dom_sf"/>
</dbReference>
<accession>A0A563EXV6</accession>
<dbReference type="Gene3D" id="1.10.10.10">
    <property type="entry name" value="Winged helix-like DNA-binding domain superfamily/Winged helix DNA-binding domain"/>
    <property type="match status" value="2"/>
</dbReference>
<dbReference type="InterPro" id="IPR019734">
    <property type="entry name" value="TPR_rpt"/>
</dbReference>
<dbReference type="SMART" id="SM00028">
    <property type="entry name" value="TPR"/>
    <property type="match status" value="4"/>
</dbReference>
<dbReference type="SUPFAM" id="SSF46894">
    <property type="entry name" value="C-terminal effector domain of the bipartite response regulators"/>
    <property type="match status" value="1"/>
</dbReference>
<dbReference type="GO" id="GO:0043531">
    <property type="term" value="F:ADP binding"/>
    <property type="evidence" value="ECO:0007669"/>
    <property type="project" value="InterPro"/>
</dbReference>
<dbReference type="OrthoDB" id="7628974at2"/>
<keyword evidence="3 5" id="KW-0238">DNA-binding</keyword>
<keyword evidence="8" id="KW-1185">Reference proteome</keyword>
<evidence type="ECO:0000313" key="8">
    <source>
        <dbReference type="Proteomes" id="UP000316639"/>
    </source>
</evidence>